<evidence type="ECO:0000256" key="3">
    <source>
        <dbReference type="ARBA" id="ARBA00022516"/>
    </source>
</evidence>
<evidence type="ECO:0000256" key="5">
    <source>
        <dbReference type="ARBA" id="ARBA00023264"/>
    </source>
</evidence>
<comment type="subcellular location">
    <subcellularLocation>
        <location evidence="1">Membrane</location>
        <topology evidence="1">Single-pass membrane protein</topology>
    </subcellularLocation>
</comment>
<dbReference type="SUPFAM" id="SSF52540">
    <property type="entry name" value="P-loop containing nucleoside triphosphate hydrolases"/>
    <property type="match status" value="1"/>
</dbReference>
<dbReference type="InterPro" id="IPR016024">
    <property type="entry name" value="ARM-type_fold"/>
</dbReference>
<evidence type="ECO:0000256" key="4">
    <source>
        <dbReference type="ARBA" id="ARBA00023209"/>
    </source>
</evidence>
<comment type="caution">
    <text evidence="10">The sequence shown here is derived from an EMBL/GenBank/DDBJ whole genome shotgun (WGS) entry which is preliminary data.</text>
</comment>
<evidence type="ECO:0000313" key="11">
    <source>
        <dbReference type="Proteomes" id="UP000775872"/>
    </source>
</evidence>
<dbReference type="InterPro" id="IPR052374">
    <property type="entry name" value="SERAC1"/>
</dbReference>
<keyword evidence="4" id="KW-0594">Phospholipid biosynthesis</keyword>
<feature type="domain" description="NACHT" evidence="9">
    <location>
        <begin position="415"/>
        <end position="555"/>
    </location>
</feature>
<accession>A0A9N9ZF61</accession>
<dbReference type="EMBL" id="CABFOC020000046">
    <property type="protein sequence ID" value="CAH0054140.1"/>
    <property type="molecule type" value="Genomic_DNA"/>
</dbReference>
<dbReference type="InterPro" id="IPR029058">
    <property type="entry name" value="AB_hydrolase_fold"/>
</dbReference>
<dbReference type="OrthoDB" id="427518at2759"/>
<dbReference type="Pfam" id="PF05057">
    <property type="entry name" value="DUF676"/>
    <property type="match status" value="1"/>
</dbReference>
<keyword evidence="3" id="KW-0444">Lipid biosynthesis</keyword>
<dbReference type="SUPFAM" id="SSF53474">
    <property type="entry name" value="alpha/beta-Hydrolases"/>
    <property type="match status" value="1"/>
</dbReference>
<keyword evidence="11" id="KW-1185">Reference proteome</keyword>
<dbReference type="Pfam" id="PF05729">
    <property type="entry name" value="NACHT"/>
    <property type="match status" value="1"/>
</dbReference>
<dbReference type="Proteomes" id="UP000775872">
    <property type="component" value="Unassembled WGS sequence"/>
</dbReference>
<dbReference type="InterPro" id="IPR007111">
    <property type="entry name" value="NACHT_NTPase"/>
</dbReference>
<dbReference type="Pfam" id="PF13646">
    <property type="entry name" value="HEAT_2"/>
    <property type="match status" value="3"/>
</dbReference>
<evidence type="ECO:0000256" key="6">
    <source>
        <dbReference type="ARBA" id="ARBA00038024"/>
    </source>
</evidence>
<dbReference type="Gene3D" id="1.25.10.10">
    <property type="entry name" value="Leucine-rich Repeat Variant"/>
    <property type="match status" value="2"/>
</dbReference>
<reference evidence="10" key="1">
    <citation type="submission" date="2021-10" db="EMBL/GenBank/DDBJ databases">
        <authorList>
            <person name="Piombo E."/>
        </authorList>
    </citation>
    <scope>NUCLEOTIDE SEQUENCE</scope>
</reference>
<organism evidence="10 11">
    <name type="scientific">Clonostachys solani</name>
    <dbReference type="NCBI Taxonomy" id="160281"/>
    <lineage>
        <taxon>Eukaryota</taxon>
        <taxon>Fungi</taxon>
        <taxon>Dikarya</taxon>
        <taxon>Ascomycota</taxon>
        <taxon>Pezizomycotina</taxon>
        <taxon>Sordariomycetes</taxon>
        <taxon>Hypocreomycetidae</taxon>
        <taxon>Hypocreales</taxon>
        <taxon>Bionectriaceae</taxon>
        <taxon>Clonostachys</taxon>
    </lineage>
</organism>
<dbReference type="SUPFAM" id="SSF48371">
    <property type="entry name" value="ARM repeat"/>
    <property type="match status" value="2"/>
</dbReference>
<dbReference type="PANTHER" id="PTHR48182">
    <property type="entry name" value="PROTEIN SERAC1"/>
    <property type="match status" value="1"/>
</dbReference>
<dbReference type="InterPro" id="IPR027417">
    <property type="entry name" value="P-loop_NTPase"/>
</dbReference>
<sequence>MPLALRWMIGWRGGAGLAVLVILATLHPIVAKIRRRSDRPRSGTLEILSDANDAKFEIIAVHGLGADPDRTWTQAVERTQEREAAEHRPAHDPARIHLLQDLLKSDFPQARILSFKHNSNWLTDAPVKTTEEIGKSLLEEIKAKRLSRRLPIIFIGHSLGGIIIKQALCRDDSQEIIDDTSGIIFLGTPHQGSSVSASGAVLAFMTGFLGSDTTLLQSLKSHDGQLSNLADRFQSRKVPNQDQPQKFQVISFYETKPTYLLGWQSLGLVVSRDSAAVHMDKQYSIDTDHSRLNKCAGPEDKLYMKLKEAIGRLKDPSLLEQADTLIRNDHYTEERLKIERLSGDLLSMDQCYINLAIVDQSGQDAGRLKEGDPTPSPFSLFTRQKVETPDETIQVKLATIFNQRKGRDGRTMQPRRILIRGRAGVGKTTLCKKMVYDFTYGIQTDLHHSWTVLFDRLLWVPLRNIKERSAAGYNHEDLFYHEYFYGQGHEDGRCLAKELWREVKRTNRIKSGKTLFVLDGLDEVSHDLDRNDDMSRFLKDLLDQPNVIITSRPNANILGGLGDLDLELETIGFYPDQVKAYIEADPKVKPKANEVQSFLQHHWLIQGLVRIPIQLDALCYTWEDFDSGTVTNTMTGIYKAIEQRLWKKDIVRLQKQHGGRLVTASDIDPSCVEDLVEDEICFLEGLAFTGLYNNMIDFTSKHRNAISKHFKSKELLLDKTIPCLSFLRTSDPLSKNPMYHFLHLTFQEYFAARYFVRNWLACQPLKCLEPNSKKVKQISPCKFLQKHKYSAHYDVFWRFVAGLLEAEGEDEILRFLNTIEEEPRDLLGPTHQRLVMHCLSEVDSSTNLPIRSKLEAKLSQWLLFECDLTGSSLLARESECPDQALRTALATDTGHGRVGILEALQHPGRHLSEAAVAAAVALLKDDKAAVRDNAAQALGRQSSLPEAAATALVALLKDDNAAVRHTAQALERQSSLPEAAVTALVALLKDDDAAVRHTAAQALGRQSSLPEAAATALVALLKDDNAAVRDNAAQALGGQSSLPEAAVTALVALLKDDDAAVRHEANYALGGQSSLPEAAVTALVALLKDDNAAVRREAIQALWGQSSLPEAAVTALVALLKDNDGAVRRRAAEALERQSNLLDKILIAIGLLLESERTAETTSSTLRNPQPVEFLYESLLWRSFKEQFSLYIDNGHSSCIINQASGLRTASFEHSSQCDEFLAVVGKGRELWNTRGYKLWDSLKE</sequence>
<evidence type="ECO:0000256" key="1">
    <source>
        <dbReference type="ARBA" id="ARBA00004167"/>
    </source>
</evidence>
<dbReference type="InterPro" id="IPR011989">
    <property type="entry name" value="ARM-like"/>
</dbReference>
<dbReference type="AlphaFoldDB" id="A0A9N9ZF61"/>
<dbReference type="SMART" id="SM00567">
    <property type="entry name" value="EZ_HEAT"/>
    <property type="match status" value="6"/>
</dbReference>
<evidence type="ECO:0000256" key="8">
    <source>
        <dbReference type="ARBA" id="ARBA00041701"/>
    </source>
</evidence>
<name>A0A9N9ZF61_9HYPO</name>
<evidence type="ECO:0000256" key="2">
    <source>
        <dbReference type="ARBA" id="ARBA00007920"/>
    </source>
</evidence>
<protein>
    <recommendedName>
        <fullName evidence="7">Protein SERAC1</fullName>
    </recommendedName>
    <alternativeName>
        <fullName evidence="8">Serine active site-containing protein 1</fullName>
    </alternativeName>
</protein>
<dbReference type="Gene3D" id="3.40.50.300">
    <property type="entry name" value="P-loop containing nucleotide triphosphate hydrolases"/>
    <property type="match status" value="1"/>
</dbReference>
<dbReference type="PANTHER" id="PTHR48182:SF3">
    <property type="entry name" value="DUF676 DOMAIN-CONTAINING PROTEIN"/>
    <property type="match status" value="1"/>
</dbReference>
<dbReference type="Gene3D" id="3.40.50.1820">
    <property type="entry name" value="alpha/beta hydrolase"/>
    <property type="match status" value="1"/>
</dbReference>
<keyword evidence="4" id="KW-0443">Lipid metabolism</keyword>
<gene>
    <name evidence="10" type="ORF">CSOL1703_00015336</name>
</gene>
<dbReference type="InterPro" id="IPR004155">
    <property type="entry name" value="PBS_lyase_HEAT"/>
</dbReference>
<dbReference type="GO" id="GO:0008654">
    <property type="term" value="P:phospholipid biosynthetic process"/>
    <property type="evidence" value="ECO:0007669"/>
    <property type="project" value="UniProtKB-KW"/>
</dbReference>
<evidence type="ECO:0000313" key="10">
    <source>
        <dbReference type="EMBL" id="CAH0054140.1"/>
    </source>
</evidence>
<keyword evidence="5" id="KW-1208">Phospholipid metabolism</keyword>
<comment type="similarity">
    <text evidence="2">Belongs to the putative lipase ROG1 family.</text>
</comment>
<dbReference type="Pfam" id="PF23238">
    <property type="entry name" value="DUF7068"/>
    <property type="match status" value="1"/>
</dbReference>
<dbReference type="PROSITE" id="PS50837">
    <property type="entry name" value="NACHT"/>
    <property type="match status" value="1"/>
</dbReference>
<evidence type="ECO:0000259" key="9">
    <source>
        <dbReference type="PROSITE" id="PS50837"/>
    </source>
</evidence>
<dbReference type="InterPro" id="IPR007751">
    <property type="entry name" value="DUF676_lipase-like"/>
</dbReference>
<comment type="similarity">
    <text evidence="6">Belongs to the SERAC1 family.</text>
</comment>
<proteinExistence type="inferred from homology"/>
<dbReference type="GO" id="GO:0016020">
    <property type="term" value="C:membrane"/>
    <property type="evidence" value="ECO:0007669"/>
    <property type="project" value="UniProtKB-SubCell"/>
</dbReference>
<dbReference type="InterPro" id="IPR055496">
    <property type="entry name" value="DUF7068"/>
</dbReference>
<evidence type="ECO:0000256" key="7">
    <source>
        <dbReference type="ARBA" id="ARBA00040991"/>
    </source>
</evidence>